<gene>
    <name evidence="1" type="ORF">CDAR_543671</name>
</gene>
<sequence>MNQVRSMVAVYLDTKEGMKDFRDPIFNEISGRSRLSIARSLPLQNKTRSVLKQDCSFSNFSLSKGFKKVVHLSIPIPEKDGNSIRNTRKEHFKAIAPGINLSAAIGNSTLNTIQCVAKQEPTSLGGSASGLIKSDPRWLFIGTPKKGMKDLETRYLIRSRVALGYRSPDRFL</sequence>
<evidence type="ECO:0008006" key="3">
    <source>
        <dbReference type="Google" id="ProtNLM"/>
    </source>
</evidence>
<evidence type="ECO:0000313" key="2">
    <source>
        <dbReference type="Proteomes" id="UP001054837"/>
    </source>
</evidence>
<proteinExistence type="predicted"/>
<accession>A0AAV4PPQ2</accession>
<name>A0AAV4PPQ2_9ARAC</name>
<keyword evidence="2" id="KW-1185">Reference proteome</keyword>
<dbReference type="AlphaFoldDB" id="A0AAV4PPQ2"/>
<evidence type="ECO:0000313" key="1">
    <source>
        <dbReference type="EMBL" id="GIX98136.1"/>
    </source>
</evidence>
<protein>
    <recommendedName>
        <fullName evidence="3">Ribosomal protein S3</fullName>
    </recommendedName>
</protein>
<comment type="caution">
    <text evidence="1">The sequence shown here is derived from an EMBL/GenBank/DDBJ whole genome shotgun (WGS) entry which is preliminary data.</text>
</comment>
<dbReference type="EMBL" id="BPLQ01003120">
    <property type="protein sequence ID" value="GIX98136.1"/>
    <property type="molecule type" value="Genomic_DNA"/>
</dbReference>
<dbReference type="Proteomes" id="UP001054837">
    <property type="component" value="Unassembled WGS sequence"/>
</dbReference>
<reference evidence="1 2" key="1">
    <citation type="submission" date="2021-06" db="EMBL/GenBank/DDBJ databases">
        <title>Caerostris darwini draft genome.</title>
        <authorList>
            <person name="Kono N."/>
            <person name="Arakawa K."/>
        </authorList>
    </citation>
    <scope>NUCLEOTIDE SEQUENCE [LARGE SCALE GENOMIC DNA]</scope>
</reference>
<organism evidence="1 2">
    <name type="scientific">Caerostris darwini</name>
    <dbReference type="NCBI Taxonomy" id="1538125"/>
    <lineage>
        <taxon>Eukaryota</taxon>
        <taxon>Metazoa</taxon>
        <taxon>Ecdysozoa</taxon>
        <taxon>Arthropoda</taxon>
        <taxon>Chelicerata</taxon>
        <taxon>Arachnida</taxon>
        <taxon>Araneae</taxon>
        <taxon>Araneomorphae</taxon>
        <taxon>Entelegynae</taxon>
        <taxon>Araneoidea</taxon>
        <taxon>Araneidae</taxon>
        <taxon>Caerostris</taxon>
    </lineage>
</organism>